<evidence type="ECO:0000256" key="2">
    <source>
        <dbReference type="ARBA" id="ARBA00022989"/>
    </source>
</evidence>
<keyword evidence="2 7" id="KW-1133">Transmembrane helix</keyword>
<dbReference type="InterPro" id="IPR012919">
    <property type="entry name" value="SUN_dom"/>
</dbReference>
<dbReference type="Ensembl" id="ENSCCRT00010054880.1">
    <property type="protein sequence ID" value="ENSCCRP00010050051.1"/>
    <property type="gene ID" value="ENSCCRG00010021252.1"/>
</dbReference>
<dbReference type="AlphaFoldDB" id="A0A8C1KNT1"/>
<proteinExistence type="predicted"/>
<organism evidence="9 10">
    <name type="scientific">Cyprinus carpio</name>
    <name type="common">Common carp</name>
    <dbReference type="NCBI Taxonomy" id="7962"/>
    <lineage>
        <taxon>Eukaryota</taxon>
        <taxon>Metazoa</taxon>
        <taxon>Chordata</taxon>
        <taxon>Craniata</taxon>
        <taxon>Vertebrata</taxon>
        <taxon>Euteleostomi</taxon>
        <taxon>Actinopterygii</taxon>
        <taxon>Neopterygii</taxon>
        <taxon>Teleostei</taxon>
        <taxon>Ostariophysi</taxon>
        <taxon>Cypriniformes</taxon>
        <taxon>Cyprinidae</taxon>
        <taxon>Cyprininae</taxon>
        <taxon>Cyprinus</taxon>
    </lineage>
</organism>
<reference evidence="9" key="1">
    <citation type="submission" date="2025-08" db="UniProtKB">
        <authorList>
            <consortium name="Ensembl"/>
        </authorList>
    </citation>
    <scope>IDENTIFICATION</scope>
</reference>
<feature type="compositionally biased region" description="Basic and acidic residues" evidence="6">
    <location>
        <begin position="467"/>
        <end position="479"/>
    </location>
</feature>
<sequence length="819" mass="91547">MSRRSLRLHTSLSHYGDDSLLDPSLHHSASFSCDKTLKSRRAHHSFSGTTPIVQTPRSASTSVLQAHNSTLNSCAPSDASLLSSLLDESSIQESTLVDSFWGLDEDCDIKDQTIIAHYSTVEAKTQTSTAQNGYICKDCSITSPSKNNSSLHNATGHQVSFTQTPSTTSFPNTTLYCRDKNRRYKPGLLLSVLHWCVRVCKGITRFIVTVLRKTLRSVQQKRATNGCASGGNEKYYSSMSVKEVVLQKERPKISSVLWRTTSGSFLWLVDFISKCLPMLSKVLFLVPLLLFLALCYWGPSGLLAMLPSTNVMVWNDASYVTPSTSSMLDSEDGQTPPDTNTQRPSVLSSSSVEAERLMRLEDNLSQLWDRVAGGLLRQEEQHTEVLSLYNTLRSELHSHTDRESLGQWIGDLLEERFSLLKGQVQKDAKDTQQHQEKHAEERQSENTRLAEAEALLQTLARKTEELQRKQERAFRKIPEAEAPATDPDPHSEEAESSSSEVLLAEVRRLEETLERIRDDVQGLMGCRDKCEQLDSLSDSVSEQVEKEIRSLFYGSDREEELELPKSLLQWLSDHFVSTTEMQASLSTLENSILGNLSLQVEEGQSPSKETITQTVRQATGEAGLSEEHVQLIVNNAMKLYSEDRTGLVDYALESGGGSIISTRCSESFDTKTALLSLFGFPLWYFSQSARVVIQPDVHPGNCWAFKGSQGYLVIGLSMKILPTAFSLDHVPKSLSPTGNISSAPREFSVYGLDDEQQEEGQLLGQYVYNEDGDALQTFLVSEEVSRGFQIIEMRVLSNWGHPEYTCVYRFRVHGKLVDE</sequence>
<keyword evidence="4 7" id="KW-0472">Membrane</keyword>
<dbReference type="PROSITE" id="PS51469">
    <property type="entry name" value="SUN"/>
    <property type="match status" value="1"/>
</dbReference>
<dbReference type="PROSITE" id="PS51257">
    <property type="entry name" value="PROKAR_LIPOPROTEIN"/>
    <property type="match status" value="1"/>
</dbReference>
<keyword evidence="1 7" id="KW-0812">Transmembrane</keyword>
<keyword evidence="10" id="KW-1185">Reference proteome</keyword>
<evidence type="ECO:0000256" key="4">
    <source>
        <dbReference type="ARBA" id="ARBA00023136"/>
    </source>
</evidence>
<evidence type="ECO:0000256" key="3">
    <source>
        <dbReference type="ARBA" id="ARBA00023054"/>
    </source>
</evidence>
<dbReference type="GO" id="GO:0034993">
    <property type="term" value="C:meiotic nuclear membrane microtubule tethering complex"/>
    <property type="evidence" value="ECO:0007669"/>
    <property type="project" value="TreeGrafter"/>
</dbReference>
<dbReference type="Gene3D" id="2.60.120.260">
    <property type="entry name" value="Galactose-binding domain-like"/>
    <property type="match status" value="1"/>
</dbReference>
<dbReference type="GO" id="GO:0043495">
    <property type="term" value="F:protein-membrane adaptor activity"/>
    <property type="evidence" value="ECO:0007669"/>
    <property type="project" value="TreeGrafter"/>
</dbReference>
<feature type="compositionally biased region" description="Polar residues" evidence="6">
    <location>
        <begin position="336"/>
        <end position="349"/>
    </location>
</feature>
<dbReference type="PANTHER" id="PTHR12911:SF23">
    <property type="entry name" value="SUN DOMAIN-CONTAINING PROTEIN 1"/>
    <property type="match status" value="1"/>
</dbReference>
<name>A0A8C1KNT1_CYPCA</name>
<dbReference type="Proteomes" id="UP000694427">
    <property type="component" value="Unplaced"/>
</dbReference>
<evidence type="ECO:0000313" key="9">
    <source>
        <dbReference type="Ensembl" id="ENSCCRP00010050051.1"/>
    </source>
</evidence>
<feature type="domain" description="SUN" evidence="8">
    <location>
        <begin position="656"/>
        <end position="817"/>
    </location>
</feature>
<dbReference type="PANTHER" id="PTHR12911">
    <property type="entry name" value="SAD1/UNC-84-LIKE PROTEIN-RELATED"/>
    <property type="match status" value="1"/>
</dbReference>
<accession>A0A8C1KNT1</accession>
<feature type="region of interest" description="Disordered" evidence="6">
    <location>
        <begin position="467"/>
        <end position="501"/>
    </location>
</feature>
<dbReference type="Pfam" id="PF07738">
    <property type="entry name" value="Sad1_UNC"/>
    <property type="match status" value="1"/>
</dbReference>
<evidence type="ECO:0000256" key="5">
    <source>
        <dbReference type="ARBA" id="ARBA00037816"/>
    </source>
</evidence>
<protein>
    <submittedName>
        <fullName evidence="9">Zgc:152977</fullName>
    </submittedName>
</protein>
<reference evidence="9" key="2">
    <citation type="submission" date="2025-09" db="UniProtKB">
        <authorList>
            <consortium name="Ensembl"/>
        </authorList>
    </citation>
    <scope>IDENTIFICATION</scope>
</reference>
<evidence type="ECO:0000313" key="10">
    <source>
        <dbReference type="Proteomes" id="UP000694427"/>
    </source>
</evidence>
<feature type="transmembrane region" description="Helical" evidence="7">
    <location>
        <begin position="282"/>
        <end position="306"/>
    </location>
</feature>
<dbReference type="GO" id="GO:0005637">
    <property type="term" value="C:nuclear inner membrane"/>
    <property type="evidence" value="ECO:0007669"/>
    <property type="project" value="UniProtKB-SubCell"/>
</dbReference>
<dbReference type="InterPro" id="IPR045119">
    <property type="entry name" value="SUN1-5"/>
</dbReference>
<evidence type="ECO:0000259" key="8">
    <source>
        <dbReference type="PROSITE" id="PS51469"/>
    </source>
</evidence>
<comment type="subcellular location">
    <subcellularLocation>
        <location evidence="5">Nucleus inner membrane</location>
        <topology evidence="5">Single-pass type II membrane protein</topology>
    </subcellularLocation>
</comment>
<keyword evidence="3" id="KW-0175">Coiled coil</keyword>
<evidence type="ECO:0000256" key="6">
    <source>
        <dbReference type="SAM" id="MobiDB-lite"/>
    </source>
</evidence>
<evidence type="ECO:0000256" key="1">
    <source>
        <dbReference type="ARBA" id="ARBA00022692"/>
    </source>
</evidence>
<feature type="region of interest" description="Disordered" evidence="6">
    <location>
        <begin position="424"/>
        <end position="447"/>
    </location>
</feature>
<evidence type="ECO:0000256" key="7">
    <source>
        <dbReference type="SAM" id="Phobius"/>
    </source>
</evidence>
<feature type="region of interest" description="Disordered" evidence="6">
    <location>
        <begin position="325"/>
        <end position="349"/>
    </location>
</feature>
<dbReference type="FunFam" id="2.60.120.260:FF:000009">
    <property type="entry name" value="SUN domain-containing protein 1 isoform X1"/>
    <property type="match status" value="1"/>
</dbReference>